<evidence type="ECO:0000313" key="3">
    <source>
        <dbReference type="Proteomes" id="UP000325743"/>
    </source>
</evidence>
<proteinExistence type="predicted"/>
<feature type="signal peptide" evidence="1">
    <location>
        <begin position="1"/>
        <end position="23"/>
    </location>
</feature>
<dbReference type="EMBL" id="CP032519">
    <property type="protein sequence ID" value="QEZ46589.1"/>
    <property type="molecule type" value="Genomic_DNA"/>
</dbReference>
<evidence type="ECO:0008006" key="4">
    <source>
        <dbReference type="Google" id="ProtNLM"/>
    </source>
</evidence>
<dbReference type="Proteomes" id="UP000325743">
    <property type="component" value="Chromosome 2"/>
</dbReference>
<dbReference type="InterPro" id="IPR046133">
    <property type="entry name" value="DUF6130"/>
</dbReference>
<sequence length="154" mass="16468">MTLLIKTLAAVAAGTVLTTNALAQSAKDIRGASPYVAVANEPAPKLIVDPPLPEGLAHGIFWAQYRVENLRIAPVFGPEAAKVSPRIGHLHITVDDLPWWWADPSDNNTVDIAGLPPGQHKVKISLVDANHNVFPGQVVTLKFTVPEGAKTHSH</sequence>
<organism evidence="2 3">
    <name type="scientific">Cupriavidus oxalaticus</name>
    <dbReference type="NCBI Taxonomy" id="96344"/>
    <lineage>
        <taxon>Bacteria</taxon>
        <taxon>Pseudomonadati</taxon>
        <taxon>Pseudomonadota</taxon>
        <taxon>Betaproteobacteria</taxon>
        <taxon>Burkholderiales</taxon>
        <taxon>Burkholderiaceae</taxon>
        <taxon>Cupriavidus</taxon>
    </lineage>
</organism>
<reference evidence="2 3" key="1">
    <citation type="submission" date="2018-09" db="EMBL/GenBank/DDBJ databases">
        <title>Complete genome sequence of Cupriavidus oxalaticus T2, a bacterium capable of phenol tolerance and degradation.</title>
        <authorList>
            <person name="Yan J."/>
        </authorList>
    </citation>
    <scope>NUCLEOTIDE SEQUENCE [LARGE SCALE GENOMIC DNA]</scope>
    <source>
        <strain evidence="2 3">T2</strain>
    </source>
</reference>
<dbReference type="RefSeq" id="WP_151071773.1">
    <property type="nucleotide sequence ID" value="NZ_CP032519.1"/>
</dbReference>
<gene>
    <name evidence="2" type="ORF">D2917_20430</name>
</gene>
<feature type="chain" id="PRO_5024835738" description="Copper resistance protein CopC" evidence="1">
    <location>
        <begin position="24"/>
        <end position="154"/>
    </location>
</feature>
<evidence type="ECO:0000313" key="2">
    <source>
        <dbReference type="EMBL" id="QEZ46589.1"/>
    </source>
</evidence>
<evidence type="ECO:0000256" key="1">
    <source>
        <dbReference type="SAM" id="SignalP"/>
    </source>
</evidence>
<name>A0A5P3VP69_9BURK</name>
<accession>A0A5P3VP69</accession>
<keyword evidence="1" id="KW-0732">Signal</keyword>
<dbReference type="AlphaFoldDB" id="A0A5P3VP69"/>
<dbReference type="Pfam" id="PF19625">
    <property type="entry name" value="DUF6130"/>
    <property type="match status" value="1"/>
</dbReference>
<protein>
    <recommendedName>
        <fullName evidence="4">Copper resistance protein CopC</fullName>
    </recommendedName>
</protein>